<dbReference type="PANTHER" id="PTHR13056">
    <property type="entry name" value="VACUOLAR FUSION PROTEIN CCZ1 HOMOLOG-RELATED"/>
    <property type="match status" value="1"/>
</dbReference>
<feature type="region of interest" description="Disordered" evidence="2">
    <location>
        <begin position="340"/>
        <end position="360"/>
    </location>
</feature>
<evidence type="ECO:0000313" key="4">
    <source>
        <dbReference type="EMBL" id="KAG5419914.1"/>
    </source>
</evidence>
<dbReference type="GeneID" id="93650423"/>
<dbReference type="Pfam" id="PF19031">
    <property type="entry name" value="Intu_longin_1"/>
    <property type="match status" value="1"/>
</dbReference>
<evidence type="ECO:0000256" key="2">
    <source>
        <dbReference type="SAM" id="MobiDB-lite"/>
    </source>
</evidence>
<evidence type="ECO:0000256" key="1">
    <source>
        <dbReference type="ARBA" id="ARBA00005352"/>
    </source>
</evidence>
<dbReference type="PANTHER" id="PTHR13056:SF0">
    <property type="entry name" value="VACUOLAR FUSION PROTEIN CCZ1 HOMOLOG-RELATED"/>
    <property type="match status" value="1"/>
</dbReference>
<accession>A0A8H8DBK4</accession>
<keyword evidence="5" id="KW-1185">Reference proteome</keyword>
<proteinExistence type="inferred from homology"/>
<dbReference type="AlphaFoldDB" id="A0A8H8DBK4"/>
<name>A0A8H8DBK4_9ASCO</name>
<dbReference type="GO" id="GO:0016192">
    <property type="term" value="P:vesicle-mediated transport"/>
    <property type="evidence" value="ECO:0007669"/>
    <property type="project" value="InterPro"/>
</dbReference>
<dbReference type="RefSeq" id="XP_067549030.1">
    <property type="nucleotide sequence ID" value="XM_067690578.1"/>
</dbReference>
<protein>
    <submittedName>
        <fullName evidence="4">CCZ1</fullName>
    </submittedName>
</protein>
<dbReference type="InterPro" id="IPR043987">
    <property type="entry name" value="CCZ1/INTU/HSP4_longin_1"/>
</dbReference>
<dbReference type="GO" id="GO:0035658">
    <property type="term" value="C:Mon1-Ccz1 complex"/>
    <property type="evidence" value="ECO:0007669"/>
    <property type="project" value="InterPro"/>
</dbReference>
<organism evidence="4 5">
    <name type="scientific">Candida metapsilosis</name>
    <dbReference type="NCBI Taxonomy" id="273372"/>
    <lineage>
        <taxon>Eukaryota</taxon>
        <taxon>Fungi</taxon>
        <taxon>Dikarya</taxon>
        <taxon>Ascomycota</taxon>
        <taxon>Saccharomycotina</taxon>
        <taxon>Pichiomycetes</taxon>
        <taxon>Debaryomycetaceae</taxon>
        <taxon>Candida/Lodderomyces clade</taxon>
        <taxon>Candida</taxon>
    </lineage>
</organism>
<gene>
    <name evidence="4" type="ORF">I9W82_001794</name>
</gene>
<dbReference type="Proteomes" id="UP000669133">
    <property type="component" value="Unassembled WGS sequence"/>
</dbReference>
<comment type="similarity">
    <text evidence="1">Belongs to the CCZ1 family.</text>
</comment>
<evidence type="ECO:0000259" key="3">
    <source>
        <dbReference type="Pfam" id="PF19031"/>
    </source>
</evidence>
<feature type="domain" description="CCZ1/INTU/HSP4 first Longin" evidence="3">
    <location>
        <begin position="59"/>
        <end position="161"/>
    </location>
</feature>
<reference evidence="4 5" key="1">
    <citation type="submission" date="2020-12" db="EMBL/GenBank/DDBJ databases">
        <title>Effect of drift, selection, and recombination on the evolution of hybrid genomes in Candida yeast pathogens.</title>
        <authorList>
            <person name="Mixao V."/>
            <person name="Ksiezopolska E."/>
            <person name="Saus E."/>
            <person name="Boekhout T."/>
            <person name="Gacser A."/>
            <person name="Gabaldon T."/>
        </authorList>
    </citation>
    <scope>NUCLEOTIDE SEQUENCE [LARGE SCALE GENOMIC DNA]</scope>
    <source>
        <strain evidence="4 5">BP57</strain>
    </source>
</reference>
<dbReference type="InterPro" id="IPR013176">
    <property type="entry name" value="Ccz1"/>
</dbReference>
<sequence>MASYITNYLPNFRSSINAAEISENVDTFNSVDPGQIKYIAIIDASNDGLGSREESDSELNERLITFVHSDSSAEISPNVKIRLAGLMQGVYAFSSEFITTSKDGMEGKRPMVVSAGSESFVVVQIENSYNLICSIASNDEIVTKQLQCILIQQHSFFTLFHKSLTSIKEETGKDVLRDVSTRWWSEFLSGYNQKLTVREIKWPSIYNYSGFNSLVIEGYRKSSISISKRTKDEFRNLIVNEDLVAHGLIISSFSPVAKKMGLIHVEPLTGNLDPDSLVDVHKWLEFEYITQISNSGARHNGDATNNNNEDAIGFMHPMNLTNTLVVSPWNKMSDMIRGGSFSDATNANDTSPKPTGNTSRAWLSMPAVFGNSSETSDAALQISDTNDEQVSVNSADDMFGRFLYGIQPDRSIVRKLVYLPTKPIESGTSNKSSESEYQLITYFHDDIYITLVYDSSETTHLDNADFYKHLSSNFFKPFEEEVVSYQASTLGASTNSVTTLNLATIDNNFLYTVFDFKQMNYASSIPLVLDESSEKYSTIVNIHNQLIKICQNFDFSAHEFYHKFTLGNKHDWMSYIIKHGSKLIVIIKNNTKNSSGNSVLGAGSISADERTMVNQITGLVSDYASLGFLENLGDDVKYWLGQVIDTE</sequence>
<comment type="caution">
    <text evidence="4">The sequence shown here is derived from an EMBL/GenBank/DDBJ whole genome shotgun (WGS) entry which is preliminary data.</text>
</comment>
<dbReference type="EMBL" id="JAEOAQ010000002">
    <property type="protein sequence ID" value="KAG5419914.1"/>
    <property type="molecule type" value="Genomic_DNA"/>
</dbReference>
<dbReference type="OrthoDB" id="240546at2759"/>
<feature type="compositionally biased region" description="Polar residues" evidence="2">
    <location>
        <begin position="342"/>
        <end position="360"/>
    </location>
</feature>
<evidence type="ECO:0000313" key="5">
    <source>
        <dbReference type="Proteomes" id="UP000669133"/>
    </source>
</evidence>